<dbReference type="SMART" id="SM00154">
    <property type="entry name" value="ZnF_AN1"/>
    <property type="match status" value="2"/>
</dbReference>
<keyword evidence="9" id="KW-1185">Reference proteome</keyword>
<dbReference type="Gene3D" id="4.10.1110.10">
    <property type="entry name" value="AN1-like Zinc finger"/>
    <property type="match status" value="2"/>
</dbReference>
<reference evidence="9" key="1">
    <citation type="journal article" date="2006" name="PLoS Biol.">
        <title>Macronuclear genome sequence of the ciliate Tetrahymena thermophila, a model eukaryote.</title>
        <authorList>
            <person name="Eisen J.A."/>
            <person name="Coyne R.S."/>
            <person name="Wu M."/>
            <person name="Wu D."/>
            <person name="Thiagarajan M."/>
            <person name="Wortman J.R."/>
            <person name="Badger J.H."/>
            <person name="Ren Q."/>
            <person name="Amedeo P."/>
            <person name="Jones K.M."/>
            <person name="Tallon L.J."/>
            <person name="Delcher A.L."/>
            <person name="Salzberg S.L."/>
            <person name="Silva J.C."/>
            <person name="Haas B.J."/>
            <person name="Majoros W.H."/>
            <person name="Farzad M."/>
            <person name="Carlton J.M."/>
            <person name="Smith R.K. Jr."/>
            <person name="Garg J."/>
            <person name="Pearlman R.E."/>
            <person name="Karrer K.M."/>
            <person name="Sun L."/>
            <person name="Manning G."/>
            <person name="Elde N.C."/>
            <person name="Turkewitz A.P."/>
            <person name="Asai D.J."/>
            <person name="Wilkes D.E."/>
            <person name="Wang Y."/>
            <person name="Cai H."/>
            <person name="Collins K."/>
            <person name="Stewart B.A."/>
            <person name="Lee S.R."/>
            <person name="Wilamowska K."/>
            <person name="Weinberg Z."/>
            <person name="Ruzzo W.L."/>
            <person name="Wloga D."/>
            <person name="Gaertig J."/>
            <person name="Frankel J."/>
            <person name="Tsao C.-C."/>
            <person name="Gorovsky M.A."/>
            <person name="Keeling P.J."/>
            <person name="Waller R.F."/>
            <person name="Patron N.J."/>
            <person name="Cherry J.M."/>
            <person name="Stover N.A."/>
            <person name="Krieger C.J."/>
            <person name="del Toro C."/>
            <person name="Ryder H.F."/>
            <person name="Williamson S.C."/>
            <person name="Barbeau R.A."/>
            <person name="Hamilton E.P."/>
            <person name="Orias E."/>
        </authorList>
    </citation>
    <scope>NUCLEOTIDE SEQUENCE [LARGE SCALE GENOMIC DNA]</scope>
    <source>
        <strain evidence="9">SB210</strain>
    </source>
</reference>
<dbReference type="Pfam" id="PF01428">
    <property type="entry name" value="zf-AN1"/>
    <property type="match status" value="2"/>
</dbReference>
<dbReference type="PANTHER" id="PTHR14677">
    <property type="entry name" value="ARSENITE INDUCUBLE RNA ASSOCIATED PROTEIN AIP-1-RELATED"/>
    <property type="match status" value="1"/>
</dbReference>
<dbReference type="Proteomes" id="UP000009168">
    <property type="component" value="Unassembled WGS sequence"/>
</dbReference>
<evidence type="ECO:0000259" key="6">
    <source>
        <dbReference type="PROSITE" id="PS50157"/>
    </source>
</evidence>
<dbReference type="STRING" id="312017.I7MF56"/>
<accession>I7MF56</accession>
<evidence type="ECO:0000256" key="1">
    <source>
        <dbReference type="ARBA" id="ARBA00022723"/>
    </source>
</evidence>
<dbReference type="Gene3D" id="3.30.160.60">
    <property type="entry name" value="Classic Zinc Finger"/>
    <property type="match status" value="1"/>
</dbReference>
<protein>
    <submittedName>
        <fullName evidence="8">AN1-type zinc finger protein</fullName>
    </submittedName>
</protein>
<dbReference type="Pfam" id="PF13912">
    <property type="entry name" value="zf-C2H2_6"/>
    <property type="match status" value="2"/>
</dbReference>
<evidence type="ECO:0000256" key="2">
    <source>
        <dbReference type="ARBA" id="ARBA00022771"/>
    </source>
</evidence>
<dbReference type="PROSITE" id="PS51039">
    <property type="entry name" value="ZF_AN1"/>
    <property type="match status" value="1"/>
</dbReference>
<dbReference type="GO" id="GO:0008270">
    <property type="term" value="F:zinc ion binding"/>
    <property type="evidence" value="ECO:0007669"/>
    <property type="project" value="UniProtKB-KW"/>
</dbReference>
<keyword evidence="3" id="KW-0862">Zinc</keyword>
<dbReference type="PROSITE" id="PS00028">
    <property type="entry name" value="ZINC_FINGER_C2H2_1"/>
    <property type="match status" value="2"/>
</dbReference>
<sequence>MEFQNLGKVCSILHCKQKDFLPYKCSCCERTYCQDHFRQEAHDCNQSDRYAKKAIVCPFCLQTIKYNGSHTETEALDIHQATDCDQKNRDKILKEKEKIFCESGKKCKQALTDLNTFVCKLCDRQLCLKHRIPEEHVCQRIKRDPNQKKIVQVEQRLEQIRLDQQVKENPSVLGGAINQRREYNVNSYQQQTNQQYQNQANHSQQSQQDQLNQRRQMMQMRAQQQQQQQQSNLNQNQNQQSQQIQQQNIGYWNAIHSQNVQQQIQQPQVTQQQQQQLQTNQVNQRIQPSNYREPQREICNVCGRSFETIVELLSHAEQAHQPQQNNSGNQASQQQNTTTNNNNQNNSNLAKEVCDVCGKSFNGFEELIAHAEKTHFVETN</sequence>
<feature type="region of interest" description="Disordered" evidence="5">
    <location>
        <begin position="189"/>
        <end position="244"/>
    </location>
</feature>
<dbReference type="SUPFAM" id="SSF118310">
    <property type="entry name" value="AN1-like Zinc finger"/>
    <property type="match status" value="2"/>
</dbReference>
<name>I7MF56_TETTS</name>
<evidence type="ECO:0000256" key="3">
    <source>
        <dbReference type="ARBA" id="ARBA00022833"/>
    </source>
</evidence>
<feature type="compositionally biased region" description="Low complexity" evidence="5">
    <location>
        <begin position="323"/>
        <end position="347"/>
    </location>
</feature>
<dbReference type="RefSeq" id="XP_001019610.2">
    <property type="nucleotide sequence ID" value="XM_001019610.3"/>
</dbReference>
<dbReference type="AlphaFoldDB" id="I7MF56"/>
<evidence type="ECO:0000256" key="4">
    <source>
        <dbReference type="PROSITE-ProRule" id="PRU00042"/>
    </source>
</evidence>
<dbReference type="KEGG" id="tet:TTHERM_00131330"/>
<gene>
    <name evidence="8" type="ORF">TTHERM_00131330</name>
</gene>
<keyword evidence="1" id="KW-0479">Metal-binding</keyword>
<dbReference type="EMBL" id="GG662639">
    <property type="protein sequence ID" value="EAR99365.2"/>
    <property type="molecule type" value="Genomic_DNA"/>
</dbReference>
<evidence type="ECO:0000259" key="7">
    <source>
        <dbReference type="PROSITE" id="PS51039"/>
    </source>
</evidence>
<dbReference type="eggNOG" id="KOG3183">
    <property type="taxonomic scope" value="Eukaryota"/>
</dbReference>
<evidence type="ECO:0000256" key="5">
    <source>
        <dbReference type="SAM" id="MobiDB-lite"/>
    </source>
</evidence>
<dbReference type="InterPro" id="IPR013087">
    <property type="entry name" value="Znf_C2H2_type"/>
</dbReference>
<dbReference type="PROSITE" id="PS50157">
    <property type="entry name" value="ZINC_FINGER_C2H2_2"/>
    <property type="match status" value="2"/>
</dbReference>
<evidence type="ECO:0000313" key="9">
    <source>
        <dbReference type="Proteomes" id="UP000009168"/>
    </source>
</evidence>
<keyword evidence="2 4" id="KW-0863">Zinc-finger</keyword>
<dbReference type="SMART" id="SM00355">
    <property type="entry name" value="ZnF_C2H2"/>
    <property type="match status" value="2"/>
</dbReference>
<dbReference type="InterPro" id="IPR035896">
    <property type="entry name" value="AN1-like_Znf"/>
</dbReference>
<dbReference type="OrthoDB" id="431929at2759"/>
<proteinExistence type="predicted"/>
<feature type="domain" description="AN1-type" evidence="7">
    <location>
        <begin position="4"/>
        <end position="52"/>
    </location>
</feature>
<evidence type="ECO:0000313" key="8">
    <source>
        <dbReference type="EMBL" id="EAR99365.2"/>
    </source>
</evidence>
<organism evidence="8 9">
    <name type="scientific">Tetrahymena thermophila (strain SB210)</name>
    <dbReference type="NCBI Taxonomy" id="312017"/>
    <lineage>
        <taxon>Eukaryota</taxon>
        <taxon>Sar</taxon>
        <taxon>Alveolata</taxon>
        <taxon>Ciliophora</taxon>
        <taxon>Intramacronucleata</taxon>
        <taxon>Oligohymenophorea</taxon>
        <taxon>Hymenostomatida</taxon>
        <taxon>Tetrahymenina</taxon>
        <taxon>Tetrahymenidae</taxon>
        <taxon>Tetrahymena</taxon>
    </lineage>
</organism>
<dbReference type="GeneID" id="7829282"/>
<feature type="domain" description="C2H2-type" evidence="6">
    <location>
        <begin position="297"/>
        <end position="325"/>
    </location>
</feature>
<dbReference type="InParanoid" id="I7MF56"/>
<feature type="region of interest" description="Disordered" evidence="5">
    <location>
        <begin position="317"/>
        <end position="347"/>
    </location>
</feature>
<dbReference type="GO" id="GO:0005737">
    <property type="term" value="C:cytoplasm"/>
    <property type="evidence" value="ECO:0007669"/>
    <property type="project" value="TreeGrafter"/>
</dbReference>
<feature type="domain" description="C2H2-type" evidence="6">
    <location>
        <begin position="352"/>
        <end position="380"/>
    </location>
</feature>
<dbReference type="InterPro" id="IPR000058">
    <property type="entry name" value="Znf_AN1"/>
</dbReference>
<dbReference type="PANTHER" id="PTHR14677:SF20">
    <property type="entry name" value="ZINC FINGER AN1-TYPE CONTAINING 2A-RELATED"/>
    <property type="match status" value="1"/>
</dbReference>